<dbReference type="RefSeq" id="WP_156703679.1">
    <property type="nucleotide sequence ID" value="NZ_CACRTF010000016.1"/>
</dbReference>
<dbReference type="AlphaFoldDB" id="A0A6N2WKY6"/>
<evidence type="ECO:0008006" key="3">
    <source>
        <dbReference type="Google" id="ProtNLM"/>
    </source>
</evidence>
<evidence type="ECO:0000313" key="2">
    <source>
        <dbReference type="EMBL" id="VYT41532.1"/>
    </source>
</evidence>
<organism evidence="2">
    <name type="scientific">Enterocloster bolteae</name>
    <dbReference type="NCBI Taxonomy" id="208479"/>
    <lineage>
        <taxon>Bacteria</taxon>
        <taxon>Bacillati</taxon>
        <taxon>Bacillota</taxon>
        <taxon>Clostridia</taxon>
        <taxon>Lachnospirales</taxon>
        <taxon>Lachnospiraceae</taxon>
        <taxon>Enterocloster</taxon>
    </lineage>
</organism>
<proteinExistence type="predicted"/>
<protein>
    <recommendedName>
        <fullName evidence="3">DUF4259 domain-containing protein</fullName>
    </recommendedName>
</protein>
<reference evidence="2" key="1">
    <citation type="submission" date="2019-11" db="EMBL/GenBank/DDBJ databases">
        <authorList>
            <person name="Feng L."/>
        </authorList>
    </citation>
    <scope>NUCLEOTIDE SEQUENCE</scope>
    <source>
        <strain evidence="2">CbolteaeLFYP116</strain>
    </source>
</reference>
<gene>
    <name evidence="2" type="ORF">CBLFYP116_03602</name>
</gene>
<dbReference type="EMBL" id="CACRTF010000016">
    <property type="protein sequence ID" value="VYT41532.1"/>
    <property type="molecule type" value="Genomic_DNA"/>
</dbReference>
<feature type="region of interest" description="Disordered" evidence="1">
    <location>
        <begin position="174"/>
        <end position="195"/>
    </location>
</feature>
<name>A0A6N2WKY6_9FIRM</name>
<sequence length="195" mass="22258">MGCWGITAFESDEGLDAVEFIRRRLPKDGKLELETLLEALKRDSWNAPPDVERAGAHTSVMALAELMLKFVDGDVKSLDDEEDWDTEAHKFCSVTSFTASGETVRWIRNYIFDTLHAIKKYAESQTGDGARWGGWFEEKNWVGWQKHMAELVSRLDPFIESSEAKIELISLQRPEHQEMENSEEAELPLQNQLGP</sequence>
<accession>A0A6N2WKY6</accession>
<evidence type="ECO:0000256" key="1">
    <source>
        <dbReference type="SAM" id="MobiDB-lite"/>
    </source>
</evidence>